<keyword evidence="2" id="KW-1185">Reference proteome</keyword>
<evidence type="ECO:0000313" key="2">
    <source>
        <dbReference type="Proteomes" id="UP000838412"/>
    </source>
</evidence>
<reference evidence="1" key="1">
    <citation type="submission" date="2022-01" db="EMBL/GenBank/DDBJ databases">
        <authorList>
            <person name="Braso-Vives M."/>
        </authorList>
    </citation>
    <scope>NUCLEOTIDE SEQUENCE</scope>
</reference>
<name>A0A8K0AC64_BRALA</name>
<sequence length="71" mass="7636">MPPGNITAHCAEIRHLPSLYTCTFRLWGAETSTNIWGGRLTGLCDGTGEDGGDTCQRRTTIDSLRPIASGK</sequence>
<gene>
    <name evidence="1" type="primary">Hypp4895</name>
    <name evidence="1" type="ORF">BLAG_LOCUS24210</name>
</gene>
<protein>
    <submittedName>
        <fullName evidence="1">Hypp4895 protein</fullName>
    </submittedName>
</protein>
<proteinExistence type="predicted"/>
<dbReference type="Proteomes" id="UP000838412">
    <property type="component" value="Chromosome 8"/>
</dbReference>
<organism evidence="1 2">
    <name type="scientific">Branchiostoma lanceolatum</name>
    <name type="common">Common lancelet</name>
    <name type="synonym">Amphioxus lanceolatum</name>
    <dbReference type="NCBI Taxonomy" id="7740"/>
    <lineage>
        <taxon>Eukaryota</taxon>
        <taxon>Metazoa</taxon>
        <taxon>Chordata</taxon>
        <taxon>Cephalochordata</taxon>
        <taxon>Leptocardii</taxon>
        <taxon>Amphioxiformes</taxon>
        <taxon>Branchiostomatidae</taxon>
        <taxon>Branchiostoma</taxon>
    </lineage>
</organism>
<accession>A0A8K0AC64</accession>
<dbReference type="EMBL" id="OV696693">
    <property type="protein sequence ID" value="CAH1272611.1"/>
    <property type="molecule type" value="Genomic_DNA"/>
</dbReference>
<evidence type="ECO:0000313" key="1">
    <source>
        <dbReference type="EMBL" id="CAH1272611.1"/>
    </source>
</evidence>
<dbReference type="AlphaFoldDB" id="A0A8K0AC64"/>